<evidence type="ECO:0000313" key="3">
    <source>
        <dbReference type="Proteomes" id="UP000813461"/>
    </source>
</evidence>
<dbReference type="InterPro" id="IPR010730">
    <property type="entry name" value="HET"/>
</dbReference>
<reference evidence="2" key="1">
    <citation type="journal article" date="2021" name="Nat. Commun.">
        <title>Genetic determinants of endophytism in the Arabidopsis root mycobiome.</title>
        <authorList>
            <person name="Mesny F."/>
            <person name="Miyauchi S."/>
            <person name="Thiergart T."/>
            <person name="Pickel B."/>
            <person name="Atanasova L."/>
            <person name="Karlsson M."/>
            <person name="Huettel B."/>
            <person name="Barry K.W."/>
            <person name="Haridas S."/>
            <person name="Chen C."/>
            <person name="Bauer D."/>
            <person name="Andreopoulos W."/>
            <person name="Pangilinan J."/>
            <person name="LaButti K."/>
            <person name="Riley R."/>
            <person name="Lipzen A."/>
            <person name="Clum A."/>
            <person name="Drula E."/>
            <person name="Henrissat B."/>
            <person name="Kohler A."/>
            <person name="Grigoriev I.V."/>
            <person name="Martin F.M."/>
            <person name="Hacquard S."/>
        </authorList>
    </citation>
    <scope>NUCLEOTIDE SEQUENCE</scope>
    <source>
        <strain evidence="2">MPI-SDFR-AT-0120</strain>
    </source>
</reference>
<dbReference type="EMBL" id="JAGMVJ010000001">
    <property type="protein sequence ID" value="KAH7095537.1"/>
    <property type="molecule type" value="Genomic_DNA"/>
</dbReference>
<dbReference type="OrthoDB" id="2157530at2759"/>
<accession>A0A8K0RIA5</accession>
<gene>
    <name evidence="2" type="ORF">FB567DRAFT_32016</name>
</gene>
<dbReference type="Proteomes" id="UP000813461">
    <property type="component" value="Unassembled WGS sequence"/>
</dbReference>
<feature type="domain" description="Heterokaryon incompatibility" evidence="1">
    <location>
        <begin position="59"/>
        <end position="203"/>
    </location>
</feature>
<evidence type="ECO:0000259" key="1">
    <source>
        <dbReference type="Pfam" id="PF06985"/>
    </source>
</evidence>
<dbReference type="Pfam" id="PF06985">
    <property type="entry name" value="HET"/>
    <property type="match status" value="1"/>
</dbReference>
<dbReference type="InterPro" id="IPR052895">
    <property type="entry name" value="HetReg/Transcr_Mod"/>
</dbReference>
<dbReference type="PANTHER" id="PTHR24148">
    <property type="entry name" value="ANKYRIN REPEAT DOMAIN-CONTAINING PROTEIN 39 HOMOLOG-RELATED"/>
    <property type="match status" value="1"/>
</dbReference>
<dbReference type="AlphaFoldDB" id="A0A8K0RIA5"/>
<dbReference type="PANTHER" id="PTHR24148:SF73">
    <property type="entry name" value="HET DOMAIN PROTEIN (AFU_ORTHOLOGUE AFUA_8G01020)"/>
    <property type="match status" value="1"/>
</dbReference>
<name>A0A8K0RIA5_9PLEO</name>
<keyword evidence="3" id="KW-1185">Reference proteome</keyword>
<proteinExistence type="predicted"/>
<protein>
    <submittedName>
        <fullName evidence="2">Heterokaryon incompatibility protein-domain-containing protein</fullName>
    </submittedName>
</protein>
<organism evidence="2 3">
    <name type="scientific">Paraphoma chrysanthemicola</name>
    <dbReference type="NCBI Taxonomy" id="798071"/>
    <lineage>
        <taxon>Eukaryota</taxon>
        <taxon>Fungi</taxon>
        <taxon>Dikarya</taxon>
        <taxon>Ascomycota</taxon>
        <taxon>Pezizomycotina</taxon>
        <taxon>Dothideomycetes</taxon>
        <taxon>Pleosporomycetidae</taxon>
        <taxon>Pleosporales</taxon>
        <taxon>Pleosporineae</taxon>
        <taxon>Phaeosphaeriaceae</taxon>
        <taxon>Paraphoma</taxon>
    </lineage>
</organism>
<sequence>MTTDTSSSTQSPASEQFEYEALNLNTSSFRLLKVLPTKSEEGYLQLKLWHDDLSTRPKYRCLSYRWGDQSSRKTVVLNGKSFMVLESLYHFLEEMHTYSQGLPQLRAYSNALWVDSICIDQQCVKERGHQVQRMGKIYAEAYETLIWLGKQRLSKELHGILMAVRYLDGYISSAHTKRLKAYKDQLNQIRYNEYWSRAWIVQEVLLASSVTIVFPEQKLLDWGSLGRNLIELDEYDRHDVASQLYSFRQQEVYVERWKPMTFWELMYVHRNAQCSDHRDRVYSLLGLVNGGERFAVDYGENVIDLFWRVGEFFDAWGEPELVNILRIALFPNDEKHKIEEKDMEDSRKTNPLPIIKSLEAMPDLQVRLAVRRAAPTASLLCRLTKRVKCKFKHCRVAPRIECGREDLLLCTNADMEGSDDHGCIHALAHPLDQPAAERFEIRLTAHHQTEIVTTVLPPTSLQVYDDGTETWFGISTWTSLCKALDQKTLDRADRVKLQVPAMYAIWIWFGVHPNQIDEENAKHHTDLPSAHHALPPGTKVTQNSIEVPPSRDAVKAQPCVLRQGVFE</sequence>
<comment type="caution">
    <text evidence="2">The sequence shown here is derived from an EMBL/GenBank/DDBJ whole genome shotgun (WGS) entry which is preliminary data.</text>
</comment>
<evidence type="ECO:0000313" key="2">
    <source>
        <dbReference type="EMBL" id="KAH7095537.1"/>
    </source>
</evidence>